<sequence>MPSLTGESGDVASEHSNLQPIVGTGLRVPSLQKILPSHGRAPPSVIESNIPKQHKAPVPKAMARPPAHQSASAPLLISQAPVKSDSRAQDEKDQAVLTRHGEEDIHSSLFAQVYDWLQFEKSRRNAHKMKVATPSTDGAEDGDGFHSLERTTSQSSETSAALGKLENILLQYAEKRQERHVARRRHYIKGLRRGSVSESDHPDVDAEPPAVDAFLDNTKTLGYTGGAADGKEDESSAGSGQAKDKEHWLKFKTDILRIVLTLRIKGWRRVSMEDAGDLDVVRLSGALTNAVYVVAPPPSPSVPKTENSSPTLVPRKPPPKLLLRIYGPQVEHLIDREKELQVLRRLGRKNIGPRVLGTFKNGRFEQYFHARPLKPEDLRVPETYKQIAKRMRELHEGVELQEQEREDGPIVFKNWDKWVDRCDQVVNWLDQEIQSNQNESKAQTEPWRRRGFVCGVPWPVFRKAVENYRKWLIASCGGADEIKRQLVFAHNDTQYGNLLRLEPTVDSPLLTPANEHKQLIVIDFEYASANTPGFEFANHFTEWGYNYHDPERPWAFNGKRYPKPEEQHRFITEYLKHKPGVSAASPFTTPHMQAASGITPRLAPLDLDAEMITNTDQRPPVSNESDNVREDGLEADIQFFMRQTRLWRVFNSAQWVAWGIVQAKVAGMEQGIEGMTKEAEAETDGGKESPKPTADAVSSPVDSSSGVDGEDEFDYLAYAQDRAIFFWADVLTLGLVKEDELPSELVECAKARAFAY</sequence>
<dbReference type="EMBL" id="VIFY01000135">
    <property type="protein sequence ID" value="TQB69819.1"/>
    <property type="molecule type" value="Genomic_DNA"/>
</dbReference>
<dbReference type="STRING" id="5098.A0A507QMY3"/>
<dbReference type="GO" id="GO:0006646">
    <property type="term" value="P:phosphatidylethanolamine biosynthetic process"/>
    <property type="evidence" value="ECO:0007669"/>
    <property type="project" value="TreeGrafter"/>
</dbReference>
<dbReference type="GO" id="GO:0004103">
    <property type="term" value="F:choline kinase activity"/>
    <property type="evidence" value="ECO:0007669"/>
    <property type="project" value="TreeGrafter"/>
</dbReference>
<keyword evidence="5" id="KW-1185">Reference proteome</keyword>
<feature type="region of interest" description="Disordered" evidence="2">
    <location>
        <begin position="224"/>
        <end position="244"/>
    </location>
</feature>
<evidence type="ECO:0000256" key="1">
    <source>
        <dbReference type="ARBA" id="ARBA00038211"/>
    </source>
</evidence>
<feature type="region of interest" description="Disordered" evidence="2">
    <location>
        <begin position="34"/>
        <end position="72"/>
    </location>
</feature>
<evidence type="ECO:0000313" key="5">
    <source>
        <dbReference type="Proteomes" id="UP000319663"/>
    </source>
</evidence>
<accession>A0A507QMY3</accession>
<dbReference type="AlphaFoldDB" id="A0A507QMY3"/>
<dbReference type="PANTHER" id="PTHR22603">
    <property type="entry name" value="CHOLINE/ETHANOALAMINE KINASE"/>
    <property type="match status" value="1"/>
</dbReference>
<feature type="domain" description="Choline kinase N-terminal" evidence="3">
    <location>
        <begin position="203"/>
        <end position="270"/>
    </location>
</feature>
<dbReference type="InterPro" id="IPR011009">
    <property type="entry name" value="Kinase-like_dom_sf"/>
</dbReference>
<gene>
    <name evidence="4" type="ORF">MPDQ_001356</name>
</gene>
<dbReference type="Gene3D" id="3.90.1200.10">
    <property type="match status" value="1"/>
</dbReference>
<evidence type="ECO:0000256" key="2">
    <source>
        <dbReference type="SAM" id="MobiDB-lite"/>
    </source>
</evidence>
<feature type="compositionally biased region" description="Polar residues" evidence="2">
    <location>
        <begin position="150"/>
        <end position="159"/>
    </location>
</feature>
<dbReference type="Pfam" id="PF01633">
    <property type="entry name" value="Choline_kinase"/>
    <property type="match status" value="1"/>
</dbReference>
<dbReference type="CDD" id="cd05157">
    <property type="entry name" value="ETNK_euk"/>
    <property type="match status" value="1"/>
</dbReference>
<evidence type="ECO:0000313" key="4">
    <source>
        <dbReference type="EMBL" id="TQB69819.1"/>
    </source>
</evidence>
<name>A0A507QMY3_MONPU</name>
<dbReference type="PANTHER" id="PTHR22603:SF93">
    <property type="entry name" value="RE24176P"/>
    <property type="match status" value="1"/>
</dbReference>
<feature type="compositionally biased region" description="Low complexity" evidence="2">
    <location>
        <begin position="694"/>
        <end position="707"/>
    </location>
</feature>
<feature type="region of interest" description="Disordered" evidence="2">
    <location>
        <begin position="676"/>
        <end position="707"/>
    </location>
</feature>
<protein>
    <recommendedName>
        <fullName evidence="3">Choline kinase N-terminal domain-containing protein</fullName>
    </recommendedName>
</protein>
<evidence type="ECO:0000259" key="3">
    <source>
        <dbReference type="Pfam" id="PF04428"/>
    </source>
</evidence>
<organism evidence="4 5">
    <name type="scientific">Monascus purpureus</name>
    <name type="common">Red mold</name>
    <name type="synonym">Monascus anka</name>
    <dbReference type="NCBI Taxonomy" id="5098"/>
    <lineage>
        <taxon>Eukaryota</taxon>
        <taxon>Fungi</taxon>
        <taxon>Dikarya</taxon>
        <taxon>Ascomycota</taxon>
        <taxon>Pezizomycotina</taxon>
        <taxon>Eurotiomycetes</taxon>
        <taxon>Eurotiomycetidae</taxon>
        <taxon>Eurotiales</taxon>
        <taxon>Aspergillaceae</taxon>
        <taxon>Monascus</taxon>
    </lineage>
</organism>
<dbReference type="Pfam" id="PF04428">
    <property type="entry name" value="Choline_kin_N"/>
    <property type="match status" value="1"/>
</dbReference>
<dbReference type="GO" id="GO:0004305">
    <property type="term" value="F:ethanolamine kinase activity"/>
    <property type="evidence" value="ECO:0007669"/>
    <property type="project" value="TreeGrafter"/>
</dbReference>
<comment type="similarity">
    <text evidence="1">Belongs to the choline/ethanolamine kinase family.</text>
</comment>
<dbReference type="InterPro" id="IPR007521">
    <property type="entry name" value="Choline_kin_N"/>
</dbReference>
<proteinExistence type="inferred from homology"/>
<feature type="region of interest" description="Disordered" evidence="2">
    <location>
        <begin position="128"/>
        <end position="159"/>
    </location>
</feature>
<dbReference type="Proteomes" id="UP000319663">
    <property type="component" value="Unassembled WGS sequence"/>
</dbReference>
<reference evidence="4 5" key="1">
    <citation type="submission" date="2019-06" db="EMBL/GenBank/DDBJ databases">
        <title>Wine fermentation using esterase from Monascus purpureus.</title>
        <authorList>
            <person name="Geng C."/>
            <person name="Zhang Y."/>
        </authorList>
    </citation>
    <scope>NUCLEOTIDE SEQUENCE [LARGE SCALE GENOMIC DNA]</scope>
    <source>
        <strain evidence="4">HQ1</strain>
    </source>
</reference>
<comment type="caution">
    <text evidence="4">The sequence shown here is derived from an EMBL/GenBank/DDBJ whole genome shotgun (WGS) entry which is preliminary data.</text>
</comment>
<feature type="compositionally biased region" description="Basic and acidic residues" evidence="2">
    <location>
        <begin position="676"/>
        <end position="690"/>
    </location>
</feature>
<dbReference type="OrthoDB" id="10267235at2759"/>
<dbReference type="GO" id="GO:0005737">
    <property type="term" value="C:cytoplasm"/>
    <property type="evidence" value="ECO:0007669"/>
    <property type="project" value="TreeGrafter"/>
</dbReference>
<dbReference type="SUPFAM" id="SSF56112">
    <property type="entry name" value="Protein kinase-like (PK-like)"/>
    <property type="match status" value="1"/>
</dbReference>